<keyword evidence="3" id="KW-1185">Reference proteome</keyword>
<evidence type="ECO:0000313" key="3">
    <source>
        <dbReference type="Proteomes" id="UP000735302"/>
    </source>
</evidence>
<organism evidence="2 3">
    <name type="scientific">Plakobranchus ocellatus</name>
    <dbReference type="NCBI Taxonomy" id="259542"/>
    <lineage>
        <taxon>Eukaryota</taxon>
        <taxon>Metazoa</taxon>
        <taxon>Spiralia</taxon>
        <taxon>Lophotrochozoa</taxon>
        <taxon>Mollusca</taxon>
        <taxon>Gastropoda</taxon>
        <taxon>Heterobranchia</taxon>
        <taxon>Euthyneura</taxon>
        <taxon>Panpulmonata</taxon>
        <taxon>Sacoglossa</taxon>
        <taxon>Placobranchoidea</taxon>
        <taxon>Plakobranchidae</taxon>
        <taxon>Plakobranchus</taxon>
    </lineage>
</organism>
<accession>A0AAV3YYC6</accession>
<evidence type="ECO:0000256" key="1">
    <source>
        <dbReference type="SAM" id="MobiDB-lite"/>
    </source>
</evidence>
<proteinExistence type="predicted"/>
<protein>
    <submittedName>
        <fullName evidence="2">Uncharacterized protein</fullName>
    </submittedName>
</protein>
<dbReference type="AlphaFoldDB" id="A0AAV3YYC6"/>
<evidence type="ECO:0000313" key="2">
    <source>
        <dbReference type="EMBL" id="GFN86738.1"/>
    </source>
</evidence>
<dbReference type="EMBL" id="BLXT01001596">
    <property type="protein sequence ID" value="GFN86738.1"/>
    <property type="molecule type" value="Genomic_DNA"/>
</dbReference>
<feature type="region of interest" description="Disordered" evidence="1">
    <location>
        <begin position="1"/>
        <end position="32"/>
    </location>
</feature>
<dbReference type="Proteomes" id="UP000735302">
    <property type="component" value="Unassembled WGS sequence"/>
</dbReference>
<reference evidence="2 3" key="1">
    <citation type="journal article" date="2021" name="Elife">
        <title>Chloroplast acquisition without the gene transfer in kleptoplastic sea slugs, Plakobranchus ocellatus.</title>
        <authorList>
            <person name="Maeda T."/>
            <person name="Takahashi S."/>
            <person name="Yoshida T."/>
            <person name="Shimamura S."/>
            <person name="Takaki Y."/>
            <person name="Nagai Y."/>
            <person name="Toyoda A."/>
            <person name="Suzuki Y."/>
            <person name="Arimoto A."/>
            <person name="Ishii H."/>
            <person name="Satoh N."/>
            <person name="Nishiyama T."/>
            <person name="Hasebe M."/>
            <person name="Maruyama T."/>
            <person name="Minagawa J."/>
            <person name="Obokata J."/>
            <person name="Shigenobu S."/>
        </authorList>
    </citation>
    <scope>NUCLEOTIDE SEQUENCE [LARGE SCALE GENOMIC DNA]</scope>
</reference>
<name>A0AAV3YYC6_9GAST</name>
<comment type="caution">
    <text evidence="2">The sequence shown here is derived from an EMBL/GenBank/DDBJ whole genome shotgun (WGS) entry which is preliminary data.</text>
</comment>
<sequence>MGQGGVERKRKDKVGKKDRVRGVERKRKDKVEKKDRLLRHSIDALTRLSPVITMPVFLIDCEGRLGHTASHALTETGYLSSRNFWLNCS</sequence>
<gene>
    <name evidence="2" type="ORF">PoB_001324400</name>
</gene>